<protein>
    <submittedName>
        <fullName evidence="1">Zinc-binding dehydrogenase</fullName>
    </submittedName>
</protein>
<evidence type="ECO:0000313" key="2">
    <source>
        <dbReference type="Proteomes" id="UP001150924"/>
    </source>
</evidence>
<dbReference type="EMBL" id="JAPNKE010000002">
    <property type="protein sequence ID" value="MCY1013462.1"/>
    <property type="molecule type" value="Genomic_DNA"/>
</dbReference>
<proteinExistence type="predicted"/>
<gene>
    <name evidence="1" type="ORF">OV079_49640</name>
</gene>
<name>A0A9X3F003_9BACT</name>
<organism evidence="1 2">
    <name type="scientific">Nannocystis pusilla</name>
    <dbReference type="NCBI Taxonomy" id="889268"/>
    <lineage>
        <taxon>Bacteria</taxon>
        <taxon>Pseudomonadati</taxon>
        <taxon>Myxococcota</taxon>
        <taxon>Polyangia</taxon>
        <taxon>Nannocystales</taxon>
        <taxon>Nannocystaceae</taxon>
        <taxon>Nannocystis</taxon>
    </lineage>
</organism>
<dbReference type="Proteomes" id="UP001150924">
    <property type="component" value="Unassembled WGS sequence"/>
</dbReference>
<reference evidence="1" key="1">
    <citation type="submission" date="2022-11" db="EMBL/GenBank/DDBJ databases">
        <title>Minimal conservation of predation-associated metabolite biosynthetic gene clusters underscores biosynthetic potential of Myxococcota including descriptions for ten novel species: Archangium lansinium sp. nov., Myxococcus landrumus sp. nov., Nannocystis bai.</title>
        <authorList>
            <person name="Ahearne A."/>
            <person name="Stevens C."/>
            <person name="Phillips K."/>
        </authorList>
    </citation>
    <scope>NUCLEOTIDE SEQUENCE</scope>
    <source>
        <strain evidence="1">Na p29</strain>
    </source>
</reference>
<dbReference type="Pfam" id="PF13602">
    <property type="entry name" value="ADH_zinc_N_2"/>
    <property type="match status" value="1"/>
</dbReference>
<comment type="caution">
    <text evidence="1">The sequence shown here is derived from an EMBL/GenBank/DDBJ whole genome shotgun (WGS) entry which is preliminary data.</text>
</comment>
<dbReference type="AlphaFoldDB" id="A0A9X3F003"/>
<dbReference type="RefSeq" id="WP_267777426.1">
    <property type="nucleotide sequence ID" value="NZ_JAPNKE010000002.1"/>
</dbReference>
<evidence type="ECO:0000313" key="1">
    <source>
        <dbReference type="EMBL" id="MCY1013462.1"/>
    </source>
</evidence>
<accession>A0A9X3F003</accession>
<dbReference type="Gene3D" id="3.40.50.720">
    <property type="entry name" value="NAD(P)-binding Rossmann-like Domain"/>
    <property type="match status" value="1"/>
</dbReference>
<sequence>MSMPRQADLQFLASLVEAGKLKPVIEREYALAETAAALGHVAAGHTQGKVVIAV</sequence>
<dbReference type="Gene3D" id="3.90.180.10">
    <property type="entry name" value="Medium-chain alcohol dehydrogenases, catalytic domain"/>
    <property type="match status" value="1"/>
</dbReference>
<keyword evidence="2" id="KW-1185">Reference proteome</keyword>